<dbReference type="SMART" id="SM00534">
    <property type="entry name" value="MUTSac"/>
    <property type="match status" value="1"/>
</dbReference>
<dbReference type="AlphaFoldDB" id="A0AAV8WA85"/>
<dbReference type="Gene3D" id="1.10.1420.10">
    <property type="match status" value="2"/>
</dbReference>
<evidence type="ECO:0000256" key="9">
    <source>
        <dbReference type="SAM" id="MobiDB-lite"/>
    </source>
</evidence>
<feature type="region of interest" description="Disordered" evidence="9">
    <location>
        <begin position="1"/>
        <end position="126"/>
    </location>
</feature>
<dbReference type="Gene3D" id="3.40.50.300">
    <property type="entry name" value="P-loop containing nucleotide triphosphate hydrolases"/>
    <property type="match status" value="1"/>
</dbReference>
<keyword evidence="8" id="KW-0175">Coiled coil</keyword>
<organism evidence="11 12">
    <name type="scientific">Exocentrus adspersus</name>
    <dbReference type="NCBI Taxonomy" id="1586481"/>
    <lineage>
        <taxon>Eukaryota</taxon>
        <taxon>Metazoa</taxon>
        <taxon>Ecdysozoa</taxon>
        <taxon>Arthropoda</taxon>
        <taxon>Hexapoda</taxon>
        <taxon>Insecta</taxon>
        <taxon>Pterygota</taxon>
        <taxon>Neoptera</taxon>
        <taxon>Endopterygota</taxon>
        <taxon>Coleoptera</taxon>
        <taxon>Polyphaga</taxon>
        <taxon>Cucujiformia</taxon>
        <taxon>Chrysomeloidea</taxon>
        <taxon>Cerambycidae</taxon>
        <taxon>Lamiinae</taxon>
        <taxon>Acanthocinini</taxon>
        <taxon>Exocentrus</taxon>
    </lineage>
</organism>
<keyword evidence="5 6" id="KW-0238">DNA-binding</keyword>
<dbReference type="PIRSF" id="PIRSF037677">
    <property type="entry name" value="DNA_mis_repair_Msh6"/>
    <property type="match status" value="1"/>
</dbReference>
<proteinExistence type="inferred from homology"/>
<feature type="coiled-coil region" evidence="8">
    <location>
        <begin position="681"/>
        <end position="708"/>
    </location>
</feature>
<dbReference type="GO" id="GO:0140664">
    <property type="term" value="F:ATP-dependent DNA damage sensor activity"/>
    <property type="evidence" value="ECO:0007669"/>
    <property type="project" value="InterPro"/>
</dbReference>
<dbReference type="PROSITE" id="PS00486">
    <property type="entry name" value="DNA_MISMATCH_REPAIR_2"/>
    <property type="match status" value="1"/>
</dbReference>
<reference evidence="11 12" key="1">
    <citation type="journal article" date="2023" name="Insect Mol. Biol.">
        <title>Genome sequencing provides insights into the evolution of gene families encoding plant cell wall-degrading enzymes in longhorned beetles.</title>
        <authorList>
            <person name="Shin N.R."/>
            <person name="Okamura Y."/>
            <person name="Kirsch R."/>
            <person name="Pauchet Y."/>
        </authorList>
    </citation>
    <scope>NUCLEOTIDE SEQUENCE [LARGE SCALE GENOMIC DNA]</scope>
    <source>
        <strain evidence="11">EAD_L_NR</strain>
    </source>
</reference>
<evidence type="ECO:0000256" key="4">
    <source>
        <dbReference type="ARBA" id="ARBA00022840"/>
    </source>
</evidence>
<dbReference type="InterPro" id="IPR027417">
    <property type="entry name" value="P-loop_NTPase"/>
</dbReference>
<dbReference type="Proteomes" id="UP001159042">
    <property type="component" value="Unassembled WGS sequence"/>
</dbReference>
<dbReference type="FunFam" id="1.10.1420.10:FF:000005">
    <property type="entry name" value="DNA mismatch repair protein"/>
    <property type="match status" value="1"/>
</dbReference>
<dbReference type="FunFam" id="3.40.1170.10:FF:000002">
    <property type="entry name" value="DNA mismatch repair protein"/>
    <property type="match status" value="1"/>
</dbReference>
<dbReference type="InterPro" id="IPR036678">
    <property type="entry name" value="MutS_con_dom_sf"/>
</dbReference>
<dbReference type="InterPro" id="IPR016151">
    <property type="entry name" value="DNA_mismatch_repair_MutS_N"/>
</dbReference>
<dbReference type="InterPro" id="IPR017261">
    <property type="entry name" value="DNA_mismatch_repair_MutS/MSH"/>
</dbReference>
<accession>A0AAV8WA85</accession>
<evidence type="ECO:0000313" key="12">
    <source>
        <dbReference type="Proteomes" id="UP001159042"/>
    </source>
</evidence>
<dbReference type="InterPro" id="IPR000432">
    <property type="entry name" value="DNA_mismatch_repair_MutS_C"/>
</dbReference>
<dbReference type="GO" id="GO:0032301">
    <property type="term" value="C:MutSalpha complex"/>
    <property type="evidence" value="ECO:0007669"/>
    <property type="project" value="TreeGrafter"/>
</dbReference>
<protein>
    <recommendedName>
        <fullName evidence="6">DNA mismatch repair protein</fullName>
    </recommendedName>
</protein>
<feature type="domain" description="DNA mismatch repair proteins mutS family" evidence="10">
    <location>
        <begin position="950"/>
        <end position="966"/>
    </location>
</feature>
<dbReference type="InterPro" id="IPR007861">
    <property type="entry name" value="DNA_mismatch_repair_MutS_clamp"/>
</dbReference>
<name>A0AAV8WA85_9CUCU</name>
<dbReference type="Pfam" id="PF01624">
    <property type="entry name" value="MutS_I"/>
    <property type="match status" value="1"/>
</dbReference>
<keyword evidence="6 7" id="KW-0234">DNA repair</keyword>
<dbReference type="SUPFAM" id="SSF55271">
    <property type="entry name" value="DNA repair protein MutS, domain I"/>
    <property type="match status" value="1"/>
</dbReference>
<dbReference type="Gene3D" id="3.40.1170.10">
    <property type="entry name" value="DNA repair protein MutS, domain I"/>
    <property type="match status" value="1"/>
</dbReference>
<sequence length="1093" mass="125012">MSKSTPKKITDYFGVPTAKRKKEPETPEASSAKDPDPDSDEEVTKLPRKRSRIQVMDDSSDSDDNTPKKPPKRKHNLNSDDENDSPNTPKHKTPRKPQSNGSVSKKQLTEYSFQKSTPAKDTTDKLDFKKDAPEAIVKDIHSNWLHNDLDFLKPDKIRDINKRRPSEPDYDPKTLHVPEKYLKDLTPAMRQWWELKSRHMDSVLFFKVGKFYELYHMDAVVGVMHLGFSYMKGEFAHSGFPETAYAKMASTLIEKGFKVARVEQTETPEMMADRCKKQGKVTKFEKVVKREICQVTTKATCVYTAQMPEARNELPHYMYAVSMKQDGSGNIRIGVCFVETSIGVFYMSEFNDDKHFSRLLALFAEYPASLILTERGAVSKKFSELLTSYFKDIRKDSLLSKSQFYTASDTLEKLSMANYFRDKEGNFHWPEFFKKIADDCMPKAEYELTLKSLGACMWYLKDSKLDIQVLSMGKFEWYDPLDLTAKEQVKKMEKDYLILDSTTINNLNLLGSKGTLQSVLDHCETSFGKRMLQRWICRPLCDINKIKERQIAVNELLNNPNLLRNAQTVLKKMPDLERQLTKIHAYGNKLMATDHPDSRAIFYEAVTYSKTKIKDFLKTLRAFEKAQEIADIFEGCESLLLRKITQFSPKGANIDLREVLQFFKTAFDQEEAEKEGKIIPKRGVEEDFDNAEKAIDDIKRELAEYLDEQSKFFGCKISYFGTEKKRFQLEVPDNRTNKVTREYQLEGTRKGNKPCKRYSTPKTRELLARMLKAEGERAKIILDLNRRIFEKIGERHQQFDQVIQCLTILDVICSLAEYARSYSQDICTPDVKTFNEKPQLTIENGKHPCIPNIDNFVPNDIKMGVENHAGVLILTGPNMGGKSTLMRQVAIISIMAQIGSCVPASSCHLNLIDRVFTRLGAQDDIIQGQSTFYVELSEASSILQHATKHSLVLIDELGRGTSTHDGNAIATAYVKKITSIGCRTMFSTHYHSLVDHFIGQKEVQLGHMACMVENDEDPTEESVTFLYKMVEGRCPKSYGFNAARLAGLDHRVIARGREIAKELEQESKLRNVFHVIFTSQDIPQIRQVLSATA</sequence>
<dbReference type="PANTHER" id="PTHR11361">
    <property type="entry name" value="DNA MISMATCH REPAIR PROTEIN MUTS FAMILY MEMBER"/>
    <property type="match status" value="1"/>
</dbReference>
<dbReference type="SUPFAM" id="SSF48334">
    <property type="entry name" value="DNA repair protein MutS, domain III"/>
    <property type="match status" value="1"/>
</dbReference>
<dbReference type="InterPro" id="IPR045076">
    <property type="entry name" value="MutS"/>
</dbReference>
<dbReference type="Gene3D" id="3.30.420.110">
    <property type="entry name" value="MutS, connector domain"/>
    <property type="match status" value="1"/>
</dbReference>
<dbReference type="EMBL" id="JANEYG010000004">
    <property type="protein sequence ID" value="KAJ8923530.1"/>
    <property type="molecule type" value="Genomic_DNA"/>
</dbReference>
<dbReference type="InterPro" id="IPR007860">
    <property type="entry name" value="DNA_mmatch_repair_MutS_con_dom"/>
</dbReference>
<dbReference type="InterPro" id="IPR036187">
    <property type="entry name" value="DNA_mismatch_repair_MutS_sf"/>
</dbReference>
<keyword evidence="4 6" id="KW-0067">ATP-binding</keyword>
<dbReference type="NCBIfam" id="NF003810">
    <property type="entry name" value="PRK05399.1"/>
    <property type="match status" value="1"/>
</dbReference>
<dbReference type="InterPro" id="IPR007695">
    <property type="entry name" value="DNA_mismatch_repair_MutS-lik_N"/>
</dbReference>
<evidence type="ECO:0000256" key="5">
    <source>
        <dbReference type="ARBA" id="ARBA00023125"/>
    </source>
</evidence>
<dbReference type="SUPFAM" id="SSF52540">
    <property type="entry name" value="P-loop containing nucleoside triphosphate hydrolases"/>
    <property type="match status" value="1"/>
</dbReference>
<evidence type="ECO:0000256" key="6">
    <source>
        <dbReference type="PIRNR" id="PIRNR037677"/>
    </source>
</evidence>
<keyword evidence="3 6" id="KW-0227">DNA damage</keyword>
<dbReference type="Pfam" id="PF00488">
    <property type="entry name" value="MutS_V"/>
    <property type="match status" value="1"/>
</dbReference>
<evidence type="ECO:0000313" key="11">
    <source>
        <dbReference type="EMBL" id="KAJ8923530.1"/>
    </source>
</evidence>
<evidence type="ECO:0000256" key="8">
    <source>
        <dbReference type="SAM" id="Coils"/>
    </source>
</evidence>
<evidence type="ECO:0000256" key="1">
    <source>
        <dbReference type="ARBA" id="ARBA00006271"/>
    </source>
</evidence>
<dbReference type="InterPro" id="IPR007696">
    <property type="entry name" value="DNA_mismatch_repair_MutS_core"/>
</dbReference>
<evidence type="ECO:0000256" key="2">
    <source>
        <dbReference type="ARBA" id="ARBA00022741"/>
    </source>
</evidence>
<dbReference type="PANTHER" id="PTHR11361:SF148">
    <property type="entry name" value="DNA MISMATCH REPAIR PROTEIN MSH6"/>
    <property type="match status" value="1"/>
</dbReference>
<dbReference type="Pfam" id="PF05188">
    <property type="entry name" value="MutS_II"/>
    <property type="match status" value="1"/>
</dbReference>
<evidence type="ECO:0000256" key="7">
    <source>
        <dbReference type="RuleBase" id="RU003756"/>
    </source>
</evidence>
<evidence type="ECO:0000256" key="3">
    <source>
        <dbReference type="ARBA" id="ARBA00022763"/>
    </source>
</evidence>
<keyword evidence="12" id="KW-1185">Reference proteome</keyword>
<comment type="caution">
    <text evidence="11">The sequence shown here is derived from an EMBL/GenBank/DDBJ whole genome shotgun (WGS) entry which is preliminary data.</text>
</comment>
<gene>
    <name evidence="11" type="ORF">NQ315_010108</name>
</gene>
<feature type="compositionally biased region" description="Polar residues" evidence="9">
    <location>
        <begin position="96"/>
        <end position="119"/>
    </location>
</feature>
<keyword evidence="2 6" id="KW-0547">Nucleotide-binding</keyword>
<evidence type="ECO:0000259" key="10">
    <source>
        <dbReference type="PROSITE" id="PS00486"/>
    </source>
</evidence>
<dbReference type="GO" id="GO:0030983">
    <property type="term" value="F:mismatched DNA binding"/>
    <property type="evidence" value="ECO:0007669"/>
    <property type="project" value="UniProtKB-UniRule"/>
</dbReference>
<dbReference type="Pfam" id="PF05192">
    <property type="entry name" value="MutS_III"/>
    <property type="match status" value="1"/>
</dbReference>
<dbReference type="SMART" id="SM00533">
    <property type="entry name" value="MUTSd"/>
    <property type="match status" value="1"/>
</dbReference>
<dbReference type="GO" id="GO:0006298">
    <property type="term" value="P:mismatch repair"/>
    <property type="evidence" value="ECO:0007669"/>
    <property type="project" value="InterPro"/>
</dbReference>
<dbReference type="Pfam" id="PF05190">
    <property type="entry name" value="MutS_IV"/>
    <property type="match status" value="1"/>
</dbReference>
<comment type="similarity">
    <text evidence="1 6 7">Belongs to the DNA mismatch repair MutS family.</text>
</comment>
<comment type="function">
    <text evidence="6 7">Component of the post-replicative DNA mismatch repair system (MMR).</text>
</comment>
<dbReference type="GO" id="GO:0005524">
    <property type="term" value="F:ATP binding"/>
    <property type="evidence" value="ECO:0007669"/>
    <property type="project" value="UniProtKB-UniRule"/>
</dbReference>